<reference evidence="1" key="1">
    <citation type="journal article" date="2019" name="MBio">
        <title>Virus Genomes from Deep Sea Sediments Expand the Ocean Megavirome and Support Independent Origins of Viral Gigantism.</title>
        <authorList>
            <person name="Backstrom D."/>
            <person name="Yutin N."/>
            <person name="Jorgensen S.L."/>
            <person name="Dharamshi J."/>
            <person name="Homa F."/>
            <person name="Zaremba-Niedwiedzka K."/>
            <person name="Spang A."/>
            <person name="Wolf Y.I."/>
            <person name="Koonin E.V."/>
            <person name="Ettema T.J."/>
        </authorList>
    </citation>
    <scope>NUCLEOTIDE SEQUENCE</scope>
</reference>
<evidence type="ECO:0000313" key="1">
    <source>
        <dbReference type="EMBL" id="QBK90500.1"/>
    </source>
</evidence>
<accession>A0A481Z5Z1</accession>
<sequence>MNAGPMMPVLDVAGDASNMLTLQENGSIIKDNGSIATTIYSSIKLSLICWAKVAVFGVAYGKLYLINSELNRLYWTWHKYKQSPTNIVHICCTLDHKHLWLESQLPKGRKRGHLLKINSHGSIKLMDNKIITGTRIYGRHKKEYAVMDNGMCYIYRDGKRTETLPGITGVAFDPDTGEVITSDKYVRVVSALGTAQVAIPATS</sequence>
<dbReference type="SUPFAM" id="SSF75011">
    <property type="entry name" value="3-carboxy-cis,cis-mucoante lactonizing enzyme"/>
    <property type="match status" value="1"/>
</dbReference>
<protein>
    <submittedName>
        <fullName evidence="1">Uncharacterized protein</fullName>
    </submittedName>
</protein>
<dbReference type="EMBL" id="MK500492">
    <property type="protein sequence ID" value="QBK90500.1"/>
    <property type="molecule type" value="Genomic_DNA"/>
</dbReference>
<organism evidence="1">
    <name type="scientific">Pithovirus LCPAC103</name>
    <dbReference type="NCBI Taxonomy" id="2506588"/>
    <lineage>
        <taxon>Viruses</taxon>
        <taxon>Pithoviruses</taxon>
    </lineage>
</organism>
<name>A0A481Z5Z1_9VIRU</name>
<gene>
    <name evidence="1" type="ORF">LCPAC103_01810</name>
</gene>
<proteinExistence type="predicted"/>